<protein>
    <recommendedName>
        <fullName evidence="6">Probable sugar-binding periplasmic protein</fullName>
    </recommendedName>
</protein>
<dbReference type="InterPro" id="IPR050490">
    <property type="entry name" value="Bact_solute-bd_prot1"/>
</dbReference>
<accession>A0A0H2MF19</accession>
<keyword evidence="4 7" id="KW-0732">Signal</keyword>
<dbReference type="Proteomes" id="UP000035444">
    <property type="component" value="Unassembled WGS sequence"/>
</dbReference>
<evidence type="ECO:0000256" key="2">
    <source>
        <dbReference type="ARBA" id="ARBA00008520"/>
    </source>
</evidence>
<evidence type="ECO:0000256" key="5">
    <source>
        <dbReference type="ARBA" id="ARBA00049629"/>
    </source>
</evidence>
<dbReference type="PANTHER" id="PTHR43649">
    <property type="entry name" value="ARABINOSE-BINDING PROTEIN-RELATED"/>
    <property type="match status" value="1"/>
</dbReference>
<dbReference type="PROSITE" id="PS01037">
    <property type="entry name" value="SBP_BACTERIAL_1"/>
    <property type="match status" value="1"/>
</dbReference>
<dbReference type="AlphaFoldDB" id="A0A0H2MF19"/>
<dbReference type="InterPro" id="IPR006061">
    <property type="entry name" value="SBP_1_CS"/>
</dbReference>
<evidence type="ECO:0000256" key="7">
    <source>
        <dbReference type="SAM" id="SignalP"/>
    </source>
</evidence>
<sequence length="423" mass="45988">MKKSNLTLGTSVAAIALAAASLTPTVSAFADELVIESWRTDDLEIWESQIIPAFNKSHPDIKVRFAPSPPTEYNANMNAKLTAGTAGDLITCKPFDASLDLYNKGHLTKVDDLPGMENFSSVAKSAWQTDDGSTTFCLPMASVIHGFIYNKEAFKELGLEIPKTIPEFMAALEKIKEDGTYIPMSMGTADQWEAATMGFQNVGPNFWAGEKGRKGLIDGTEKLTDPQYVKVYEHLAEWGPYLGKGYKGQSYPDSQNLFSLGRAAIYPAGSWDISTFNGQADFEFGAFPPPVPAGQETCYISDHTDIGLGINAASKNVKAAETFLSWMASAEAGSIFSNALPGFYALSKHELTISDPVAQEFVSWRGKCESSIRNSYQILSRGTPNLENDLWNTSVGVINGSMTAEEAAKKAQDGLASWYKPQQ</sequence>
<keyword evidence="3" id="KW-0813">Transport</keyword>
<dbReference type="GO" id="GO:0055085">
    <property type="term" value="P:transmembrane transport"/>
    <property type="evidence" value="ECO:0007669"/>
    <property type="project" value="InterPro"/>
</dbReference>
<feature type="chain" id="PRO_5002597481" description="Probable sugar-binding periplasmic protein" evidence="7">
    <location>
        <begin position="31"/>
        <end position="423"/>
    </location>
</feature>
<evidence type="ECO:0000256" key="4">
    <source>
        <dbReference type="ARBA" id="ARBA00022729"/>
    </source>
</evidence>
<organism evidence="8 9">
    <name type="scientific">Kiloniella spongiae</name>
    <dbReference type="NCBI Taxonomy" id="1489064"/>
    <lineage>
        <taxon>Bacteria</taxon>
        <taxon>Pseudomonadati</taxon>
        <taxon>Pseudomonadota</taxon>
        <taxon>Alphaproteobacteria</taxon>
        <taxon>Rhodospirillales</taxon>
        <taxon>Kiloniellaceae</taxon>
        <taxon>Kiloniella</taxon>
    </lineage>
</organism>
<evidence type="ECO:0000313" key="8">
    <source>
        <dbReference type="EMBL" id="KLN61144.1"/>
    </source>
</evidence>
<reference evidence="8 9" key="1">
    <citation type="submission" date="2015-03" db="EMBL/GenBank/DDBJ databases">
        <title>Genome Sequence of Kiloniella spongiae MEBiC09566, isolated from a marine sponge.</title>
        <authorList>
            <person name="Shao Z."/>
            <person name="Wang L."/>
            <person name="Li X."/>
        </authorList>
    </citation>
    <scope>NUCLEOTIDE SEQUENCE [LARGE SCALE GENOMIC DNA]</scope>
    <source>
        <strain evidence="8 9">MEBiC09566</strain>
    </source>
</reference>
<dbReference type="RefSeq" id="WP_047763693.1">
    <property type="nucleotide sequence ID" value="NZ_LAQL01000005.1"/>
</dbReference>
<evidence type="ECO:0000313" key="9">
    <source>
        <dbReference type="Proteomes" id="UP000035444"/>
    </source>
</evidence>
<name>A0A0H2MF19_9PROT</name>
<dbReference type="GO" id="GO:0042597">
    <property type="term" value="C:periplasmic space"/>
    <property type="evidence" value="ECO:0007669"/>
    <property type="project" value="UniProtKB-SubCell"/>
</dbReference>
<dbReference type="EMBL" id="LAQL01000005">
    <property type="protein sequence ID" value="KLN61144.1"/>
    <property type="molecule type" value="Genomic_DNA"/>
</dbReference>
<comment type="subcellular location">
    <subcellularLocation>
        <location evidence="1">Periplasm</location>
    </subcellularLocation>
</comment>
<dbReference type="Gene3D" id="3.40.190.10">
    <property type="entry name" value="Periplasmic binding protein-like II"/>
    <property type="match status" value="2"/>
</dbReference>
<dbReference type="PATRIC" id="fig|1489064.4.peg.2912"/>
<evidence type="ECO:0000256" key="6">
    <source>
        <dbReference type="ARBA" id="ARBA00049753"/>
    </source>
</evidence>
<proteinExistence type="inferred from homology"/>
<feature type="signal peptide" evidence="7">
    <location>
        <begin position="1"/>
        <end position="30"/>
    </location>
</feature>
<dbReference type="Pfam" id="PF01547">
    <property type="entry name" value="SBP_bac_1"/>
    <property type="match status" value="1"/>
</dbReference>
<comment type="function">
    <text evidence="5">Part of a binding-protein-dependent transport system for a sugar.</text>
</comment>
<comment type="similarity">
    <text evidence="2">Belongs to the bacterial solute-binding protein 1 family.</text>
</comment>
<keyword evidence="9" id="KW-1185">Reference proteome</keyword>
<comment type="caution">
    <text evidence="8">The sequence shown here is derived from an EMBL/GenBank/DDBJ whole genome shotgun (WGS) entry which is preliminary data.</text>
</comment>
<evidence type="ECO:0000256" key="1">
    <source>
        <dbReference type="ARBA" id="ARBA00004418"/>
    </source>
</evidence>
<dbReference type="OrthoDB" id="2509690at2"/>
<gene>
    <name evidence="8" type="ORF">WH96_08240</name>
</gene>
<evidence type="ECO:0000256" key="3">
    <source>
        <dbReference type="ARBA" id="ARBA00022448"/>
    </source>
</evidence>
<dbReference type="SUPFAM" id="SSF53850">
    <property type="entry name" value="Periplasmic binding protein-like II"/>
    <property type="match status" value="1"/>
</dbReference>
<dbReference type="InterPro" id="IPR006059">
    <property type="entry name" value="SBP"/>
</dbReference>
<dbReference type="PANTHER" id="PTHR43649:SF28">
    <property type="entry name" value="BINDING PROTEIN COMPONENT OF ABC SUGAR TRANSPORTER-RELATED"/>
    <property type="match status" value="1"/>
</dbReference>
<dbReference type="STRING" id="1489064.WH96_08240"/>